<name>A0A7E4V9E2_PANRE</name>
<sequence length="123" mass="14481">MCDDVIIILSALQKFRLSEPPKEEHEVESYHECLYFIYCCRNNLRIDLSLLWRPVAKFIFFHNDNAQPTVKDVKRNLGLKKWYSVITASQLFENFNTPTQDLCFGAFTDCLYRFQQGNSTTEV</sequence>
<protein>
    <submittedName>
        <fullName evidence="2">ULP_PROTEASE domain-containing protein</fullName>
    </submittedName>
</protein>
<dbReference type="AlphaFoldDB" id="A0A7E4V9E2"/>
<evidence type="ECO:0000313" key="2">
    <source>
        <dbReference type="WBParaSite" id="Pan_g18131.t1"/>
    </source>
</evidence>
<organism evidence="1 2">
    <name type="scientific">Panagrellus redivivus</name>
    <name type="common">Microworm</name>
    <dbReference type="NCBI Taxonomy" id="6233"/>
    <lineage>
        <taxon>Eukaryota</taxon>
        <taxon>Metazoa</taxon>
        <taxon>Ecdysozoa</taxon>
        <taxon>Nematoda</taxon>
        <taxon>Chromadorea</taxon>
        <taxon>Rhabditida</taxon>
        <taxon>Tylenchina</taxon>
        <taxon>Panagrolaimomorpha</taxon>
        <taxon>Panagrolaimoidea</taxon>
        <taxon>Panagrolaimidae</taxon>
        <taxon>Panagrellus</taxon>
    </lineage>
</organism>
<dbReference type="Proteomes" id="UP000492821">
    <property type="component" value="Unassembled WGS sequence"/>
</dbReference>
<accession>A0A7E4V9E2</accession>
<reference evidence="2" key="2">
    <citation type="submission" date="2020-10" db="UniProtKB">
        <authorList>
            <consortium name="WormBaseParasite"/>
        </authorList>
    </citation>
    <scope>IDENTIFICATION</scope>
</reference>
<proteinExistence type="predicted"/>
<keyword evidence="1" id="KW-1185">Reference proteome</keyword>
<dbReference type="WBParaSite" id="Pan_g18131.t1">
    <property type="protein sequence ID" value="Pan_g18131.t1"/>
    <property type="gene ID" value="Pan_g18131"/>
</dbReference>
<evidence type="ECO:0000313" key="1">
    <source>
        <dbReference type="Proteomes" id="UP000492821"/>
    </source>
</evidence>
<reference evidence="1" key="1">
    <citation type="journal article" date="2013" name="Genetics">
        <title>The draft genome and transcriptome of Panagrellus redivivus are shaped by the harsh demands of a free-living lifestyle.</title>
        <authorList>
            <person name="Srinivasan J."/>
            <person name="Dillman A.R."/>
            <person name="Macchietto M.G."/>
            <person name="Heikkinen L."/>
            <person name="Lakso M."/>
            <person name="Fracchia K.M."/>
            <person name="Antoshechkin I."/>
            <person name="Mortazavi A."/>
            <person name="Wong G."/>
            <person name="Sternberg P.W."/>
        </authorList>
    </citation>
    <scope>NUCLEOTIDE SEQUENCE [LARGE SCALE GENOMIC DNA]</scope>
    <source>
        <strain evidence="1">MT8872</strain>
    </source>
</reference>